<evidence type="ECO:0000313" key="4">
    <source>
        <dbReference type="Proteomes" id="UP000727962"/>
    </source>
</evidence>
<evidence type="ECO:0000256" key="1">
    <source>
        <dbReference type="SAM" id="MobiDB-lite"/>
    </source>
</evidence>
<evidence type="ECO:0000313" key="3">
    <source>
        <dbReference type="EMBL" id="MBI1757081.1"/>
    </source>
</evidence>
<evidence type="ECO:0000256" key="2">
    <source>
        <dbReference type="SAM" id="Phobius"/>
    </source>
</evidence>
<comment type="caution">
    <text evidence="3">The sequence shown here is derived from an EMBL/GenBank/DDBJ whole genome shotgun (WGS) entry which is preliminary data.</text>
</comment>
<feature type="region of interest" description="Disordered" evidence="1">
    <location>
        <begin position="26"/>
        <end position="53"/>
    </location>
</feature>
<dbReference type="AlphaFoldDB" id="A0A931PWW3"/>
<feature type="transmembrane region" description="Helical" evidence="2">
    <location>
        <begin position="57"/>
        <end position="74"/>
    </location>
</feature>
<proteinExistence type="predicted"/>
<organism evidence="3 4">
    <name type="scientific">Fimbriimonas ginsengisoli</name>
    <dbReference type="NCBI Taxonomy" id="1005039"/>
    <lineage>
        <taxon>Bacteria</taxon>
        <taxon>Bacillati</taxon>
        <taxon>Armatimonadota</taxon>
        <taxon>Fimbriimonadia</taxon>
        <taxon>Fimbriimonadales</taxon>
        <taxon>Fimbriimonadaceae</taxon>
        <taxon>Fimbriimonas</taxon>
    </lineage>
</organism>
<protein>
    <submittedName>
        <fullName evidence="3">Uncharacterized protein</fullName>
    </submittedName>
</protein>
<keyword evidence="2" id="KW-0812">Transmembrane</keyword>
<feature type="compositionally biased region" description="Basic and acidic residues" evidence="1">
    <location>
        <begin position="34"/>
        <end position="46"/>
    </location>
</feature>
<gene>
    <name evidence="3" type="ORF">HYR64_08260</name>
</gene>
<accession>A0A931PWW3</accession>
<sequence>MTTKAILSNAEVDGLGFHQPHLHLLSASPLPSHTTEHTAGGRREESDPSCPPRRKESYFLSVGAIVGTFFAEIFGVSNSVAKVLAGALAGGLLYLLVDATNPRWTEQ</sequence>
<dbReference type="EMBL" id="JACOSL010000051">
    <property type="protein sequence ID" value="MBI1757081.1"/>
    <property type="molecule type" value="Genomic_DNA"/>
</dbReference>
<reference evidence="3" key="1">
    <citation type="submission" date="2020-07" db="EMBL/GenBank/DDBJ databases">
        <title>Huge and variable diversity of episymbiotic CPR bacteria and DPANN archaea in groundwater ecosystems.</title>
        <authorList>
            <person name="He C.Y."/>
            <person name="Keren R."/>
            <person name="Whittaker M."/>
            <person name="Farag I.F."/>
            <person name="Doudna J."/>
            <person name="Cate J.H.D."/>
            <person name="Banfield J.F."/>
        </authorList>
    </citation>
    <scope>NUCLEOTIDE SEQUENCE</scope>
    <source>
        <strain evidence="3">NC_groundwater_17_Pr7_B-0.1um_64_12</strain>
    </source>
</reference>
<keyword evidence="2" id="KW-1133">Transmembrane helix</keyword>
<keyword evidence="2" id="KW-0472">Membrane</keyword>
<feature type="transmembrane region" description="Helical" evidence="2">
    <location>
        <begin position="80"/>
        <end position="97"/>
    </location>
</feature>
<name>A0A931PWW3_FIMGI</name>
<dbReference type="Proteomes" id="UP000727962">
    <property type="component" value="Unassembled WGS sequence"/>
</dbReference>